<dbReference type="InterPro" id="IPR044846">
    <property type="entry name" value="GH10"/>
</dbReference>
<feature type="active site" description="Nucleophile" evidence="9">
    <location>
        <position position="239"/>
    </location>
</feature>
<keyword evidence="4" id="KW-0732">Signal</keyword>
<name>A0A8J3CRX3_9PROT</name>
<evidence type="ECO:0000313" key="12">
    <source>
        <dbReference type="EMBL" id="GHA98033.1"/>
    </source>
</evidence>
<evidence type="ECO:0000256" key="6">
    <source>
        <dbReference type="ARBA" id="ARBA00023277"/>
    </source>
</evidence>
<dbReference type="AlphaFoldDB" id="A0A8J3CRX3"/>
<keyword evidence="8 10" id="KW-0624">Polysaccharide degradation</keyword>
<dbReference type="InterPro" id="IPR031158">
    <property type="entry name" value="GH10_AS"/>
</dbReference>
<evidence type="ECO:0000259" key="11">
    <source>
        <dbReference type="PROSITE" id="PS51760"/>
    </source>
</evidence>
<keyword evidence="6 10" id="KW-0119">Carbohydrate metabolism</keyword>
<dbReference type="GO" id="GO:0045493">
    <property type="term" value="P:xylan catabolic process"/>
    <property type="evidence" value="ECO:0007669"/>
    <property type="project" value="UniProtKB-KW"/>
</dbReference>
<reference evidence="12" key="1">
    <citation type="journal article" date="2014" name="Int. J. Syst. Evol. Microbiol.">
        <title>Complete genome sequence of Corynebacterium casei LMG S-19264T (=DSM 44701T), isolated from a smear-ripened cheese.</title>
        <authorList>
            <consortium name="US DOE Joint Genome Institute (JGI-PGF)"/>
            <person name="Walter F."/>
            <person name="Albersmeier A."/>
            <person name="Kalinowski J."/>
            <person name="Ruckert C."/>
        </authorList>
    </citation>
    <scope>NUCLEOTIDE SEQUENCE</scope>
    <source>
        <strain evidence="12">KCTC 32513</strain>
    </source>
</reference>
<protein>
    <recommendedName>
        <fullName evidence="10">Beta-xylanase</fullName>
        <ecNumber evidence="10">3.2.1.8</ecNumber>
    </recommendedName>
</protein>
<gene>
    <name evidence="12" type="ORF">GCM10009069_21300</name>
</gene>
<dbReference type="GO" id="GO:0031176">
    <property type="term" value="F:endo-1,4-beta-xylanase activity"/>
    <property type="evidence" value="ECO:0007669"/>
    <property type="project" value="UniProtKB-EC"/>
</dbReference>
<dbReference type="InterPro" id="IPR017853">
    <property type="entry name" value="GH"/>
</dbReference>
<dbReference type="Gene3D" id="3.20.20.80">
    <property type="entry name" value="Glycosidases"/>
    <property type="match status" value="1"/>
</dbReference>
<dbReference type="EC" id="3.2.1.8" evidence="10"/>
<dbReference type="PROSITE" id="PS51760">
    <property type="entry name" value="GH10_2"/>
    <property type="match status" value="1"/>
</dbReference>
<evidence type="ECO:0000256" key="4">
    <source>
        <dbReference type="ARBA" id="ARBA00022729"/>
    </source>
</evidence>
<dbReference type="SMART" id="SM00633">
    <property type="entry name" value="Glyco_10"/>
    <property type="match status" value="1"/>
</dbReference>
<dbReference type="SUPFAM" id="SSF51445">
    <property type="entry name" value="(Trans)glycosidases"/>
    <property type="match status" value="1"/>
</dbReference>
<dbReference type="PROSITE" id="PS00591">
    <property type="entry name" value="GH10_1"/>
    <property type="match status" value="1"/>
</dbReference>
<dbReference type="Proteomes" id="UP000634004">
    <property type="component" value="Unassembled WGS sequence"/>
</dbReference>
<evidence type="ECO:0000256" key="1">
    <source>
        <dbReference type="ARBA" id="ARBA00000681"/>
    </source>
</evidence>
<evidence type="ECO:0000313" key="13">
    <source>
        <dbReference type="Proteomes" id="UP000634004"/>
    </source>
</evidence>
<evidence type="ECO:0000256" key="5">
    <source>
        <dbReference type="ARBA" id="ARBA00022801"/>
    </source>
</evidence>
<sequence length="340" mass="37987">MRDAYRANFNIGTALNNTQIQPVSESAEIAMDQFNLITPEYELKLDQIAPTEGALNFDAADRIVDWALTNNMAVRGHALVWHEATPDYFLQGTPNDIRQRLDDYIGAVIGHFKDRIHIWDVANEVISSDIYNGPAGIGPDRRSAWYNAVGSADYLDWAFRAARAADPNAELYLSDYDTENPIKRDWLIEILQRFRARGVPIDGVGHQFHFFLDTAAEDALASIDAVDNEFMGLINHVTELDVSFYNDPGSCWNANTGCEPDLGPTPPANMLAAQAQLLRDLMNGLTQRSTVEIVNLWGVKDGDSWLNSAPVERFNHPLLFDRDGEAKSAFHAITDTNYVI</sequence>
<dbReference type="PANTHER" id="PTHR31490:SF88">
    <property type="entry name" value="BETA-XYLANASE"/>
    <property type="match status" value="1"/>
</dbReference>
<dbReference type="PANTHER" id="PTHR31490">
    <property type="entry name" value="GLYCOSYL HYDROLASE"/>
    <property type="match status" value="1"/>
</dbReference>
<evidence type="ECO:0000256" key="3">
    <source>
        <dbReference type="ARBA" id="ARBA00022651"/>
    </source>
</evidence>
<evidence type="ECO:0000256" key="8">
    <source>
        <dbReference type="ARBA" id="ARBA00023326"/>
    </source>
</evidence>
<reference evidence="12" key="2">
    <citation type="submission" date="2020-09" db="EMBL/GenBank/DDBJ databases">
        <authorList>
            <person name="Sun Q."/>
            <person name="Kim S."/>
        </authorList>
    </citation>
    <scope>NUCLEOTIDE SEQUENCE</scope>
    <source>
        <strain evidence="12">KCTC 32513</strain>
    </source>
</reference>
<feature type="domain" description="GH10" evidence="11">
    <location>
        <begin position="1"/>
        <end position="336"/>
    </location>
</feature>
<keyword evidence="5 10" id="KW-0378">Hydrolase</keyword>
<dbReference type="InterPro" id="IPR001000">
    <property type="entry name" value="GH10_dom"/>
</dbReference>
<dbReference type="EMBL" id="BMZH01000008">
    <property type="protein sequence ID" value="GHA98033.1"/>
    <property type="molecule type" value="Genomic_DNA"/>
</dbReference>
<keyword evidence="3" id="KW-0858">Xylan degradation</keyword>
<comment type="similarity">
    <text evidence="2 10">Belongs to the glycosyl hydrolase 10 (cellulase F) family.</text>
</comment>
<evidence type="ECO:0000256" key="2">
    <source>
        <dbReference type="ARBA" id="ARBA00007495"/>
    </source>
</evidence>
<comment type="catalytic activity">
    <reaction evidence="1 10">
        <text>Endohydrolysis of (1-&gt;4)-beta-D-xylosidic linkages in xylans.</text>
        <dbReference type="EC" id="3.2.1.8"/>
    </reaction>
</comment>
<dbReference type="Pfam" id="PF00331">
    <property type="entry name" value="Glyco_hydro_10"/>
    <property type="match status" value="1"/>
</dbReference>
<proteinExistence type="inferred from homology"/>
<dbReference type="PRINTS" id="PR00134">
    <property type="entry name" value="GLHYDRLASE10"/>
</dbReference>
<keyword evidence="13" id="KW-1185">Reference proteome</keyword>
<accession>A0A8J3CRX3</accession>
<comment type="caution">
    <text evidence="12">The sequence shown here is derived from an EMBL/GenBank/DDBJ whole genome shotgun (WGS) entry which is preliminary data.</text>
</comment>
<evidence type="ECO:0000256" key="7">
    <source>
        <dbReference type="ARBA" id="ARBA00023295"/>
    </source>
</evidence>
<evidence type="ECO:0000256" key="9">
    <source>
        <dbReference type="PROSITE-ProRule" id="PRU10061"/>
    </source>
</evidence>
<keyword evidence="7 10" id="KW-0326">Glycosidase</keyword>
<organism evidence="12 13">
    <name type="scientific">Algimonas arctica</name>
    <dbReference type="NCBI Taxonomy" id="1479486"/>
    <lineage>
        <taxon>Bacteria</taxon>
        <taxon>Pseudomonadati</taxon>
        <taxon>Pseudomonadota</taxon>
        <taxon>Alphaproteobacteria</taxon>
        <taxon>Maricaulales</taxon>
        <taxon>Robiginitomaculaceae</taxon>
        <taxon>Algimonas</taxon>
    </lineage>
</organism>
<evidence type="ECO:0000256" key="10">
    <source>
        <dbReference type="RuleBase" id="RU361174"/>
    </source>
</evidence>